<keyword evidence="1" id="KW-0812">Transmembrane</keyword>
<organism evidence="2 3">
    <name type="scientific">Achromobacter seleniivolatilans</name>
    <dbReference type="NCBI Taxonomy" id="3047478"/>
    <lineage>
        <taxon>Bacteria</taxon>
        <taxon>Pseudomonadati</taxon>
        <taxon>Pseudomonadota</taxon>
        <taxon>Betaproteobacteria</taxon>
        <taxon>Burkholderiales</taxon>
        <taxon>Alcaligenaceae</taxon>
        <taxon>Achromobacter</taxon>
    </lineage>
</organism>
<proteinExistence type="predicted"/>
<feature type="transmembrane region" description="Helical" evidence="1">
    <location>
        <begin position="6"/>
        <end position="22"/>
    </location>
</feature>
<dbReference type="Pfam" id="PF10066">
    <property type="entry name" value="DUF2304"/>
    <property type="match status" value="1"/>
</dbReference>
<keyword evidence="1" id="KW-1133">Transmembrane helix</keyword>
<feature type="transmembrane region" description="Helical" evidence="1">
    <location>
        <begin position="63"/>
        <end position="80"/>
    </location>
</feature>
<feature type="transmembrane region" description="Helical" evidence="1">
    <location>
        <begin position="27"/>
        <end position="43"/>
    </location>
</feature>
<dbReference type="EMBL" id="CP132976">
    <property type="protein sequence ID" value="WMD18201.1"/>
    <property type="molecule type" value="Genomic_DNA"/>
</dbReference>
<evidence type="ECO:0000256" key="1">
    <source>
        <dbReference type="SAM" id="Phobius"/>
    </source>
</evidence>
<sequence>MIFSILLTAVFLFMAVYSFAFIRPNAIRFLLCLAYFVGIFFVWNPDITSTIAHFFGIGRGLDFFLILLLVAIINALVLLARHINSQHRAVTNLARYIALQNARPGDNKTE</sequence>
<accession>A0ABY9LTV8</accession>
<dbReference type="RefSeq" id="WP_306937098.1">
    <property type="nucleotide sequence ID" value="NZ_CP132976.1"/>
</dbReference>
<keyword evidence="3" id="KW-1185">Reference proteome</keyword>
<gene>
    <name evidence="2" type="ORF">RAS12_16240</name>
</gene>
<evidence type="ECO:0000313" key="2">
    <source>
        <dbReference type="EMBL" id="WMD18201.1"/>
    </source>
</evidence>
<name>A0ABY9LTV8_9BURK</name>
<protein>
    <submittedName>
        <fullName evidence="2">DUF2304 domain-containing protein</fullName>
    </submittedName>
</protein>
<dbReference type="Proteomes" id="UP001234798">
    <property type="component" value="Chromosome"/>
</dbReference>
<dbReference type="InterPro" id="IPR019277">
    <property type="entry name" value="DUF2304"/>
</dbReference>
<reference evidence="2 3" key="1">
    <citation type="submission" date="2023-08" db="EMBL/GenBank/DDBJ databases">
        <title>Achromobacter seleniivolatilans sp. nov., isolated from seleniferous soil.</title>
        <authorList>
            <person name="Zhang S."/>
            <person name="Li K."/>
            <person name="Peng J."/>
            <person name="Zhao Q."/>
            <person name="Wang H."/>
            <person name="Guo Y."/>
        </authorList>
    </citation>
    <scope>NUCLEOTIDE SEQUENCE [LARGE SCALE GENOMIC DNA]</scope>
    <source>
        <strain evidence="2 3">R39</strain>
    </source>
</reference>
<evidence type="ECO:0000313" key="3">
    <source>
        <dbReference type="Proteomes" id="UP001234798"/>
    </source>
</evidence>
<keyword evidence="1" id="KW-0472">Membrane</keyword>